<feature type="compositionally biased region" description="Basic and acidic residues" evidence="8">
    <location>
        <begin position="701"/>
        <end position="727"/>
    </location>
</feature>
<dbReference type="AlphaFoldDB" id="A0AA43U2A2"/>
<dbReference type="SUPFAM" id="SSF48371">
    <property type="entry name" value="ARM repeat"/>
    <property type="match status" value="1"/>
</dbReference>
<dbReference type="Gene3D" id="1.25.10.10">
    <property type="entry name" value="Leucine-rich Repeat Variant"/>
    <property type="match status" value="1"/>
</dbReference>
<feature type="compositionally biased region" description="Basic and acidic residues" evidence="8">
    <location>
        <begin position="768"/>
        <end position="779"/>
    </location>
</feature>
<feature type="region of interest" description="Disordered" evidence="8">
    <location>
        <begin position="767"/>
        <end position="789"/>
    </location>
</feature>
<keyword evidence="4" id="KW-0677">Repeat</keyword>
<comment type="caution">
    <text evidence="10">The sequence shown here is derived from an EMBL/GenBank/DDBJ whole genome shotgun (WGS) entry which is preliminary data.</text>
</comment>
<comment type="similarity">
    <text evidence="2 7">Belongs to the adaptor complexes large subunit family.</text>
</comment>
<accession>A0AA43U2A2</accession>
<dbReference type="InterPro" id="IPR011989">
    <property type="entry name" value="ARM-like"/>
</dbReference>
<name>A0AA43U2A2_9LECA</name>
<gene>
    <name evidence="10" type="primary">APL5</name>
    <name evidence="10" type="ORF">OHK93_005155</name>
</gene>
<reference evidence="10" key="1">
    <citation type="journal article" date="2023" name="Genome Biol. Evol.">
        <title>First Whole Genome Sequence and Flow Cytometry Genome Size Data for the Lichen-Forming Fungus Ramalina farinacea (Ascomycota).</title>
        <authorList>
            <person name="Llewellyn T."/>
            <person name="Mian S."/>
            <person name="Hill R."/>
            <person name="Leitch I.J."/>
            <person name="Gaya E."/>
        </authorList>
    </citation>
    <scope>NUCLEOTIDE SEQUENCE</scope>
    <source>
        <strain evidence="10">LIQ254RAFAR</strain>
    </source>
</reference>
<evidence type="ECO:0000256" key="8">
    <source>
        <dbReference type="SAM" id="MobiDB-lite"/>
    </source>
</evidence>
<feature type="compositionally biased region" description="Basic residues" evidence="8">
    <location>
        <begin position="932"/>
        <end position="943"/>
    </location>
</feature>
<feature type="region of interest" description="Disordered" evidence="8">
    <location>
        <begin position="888"/>
        <end position="950"/>
    </location>
</feature>
<dbReference type="InterPro" id="IPR016024">
    <property type="entry name" value="ARM-type_fold"/>
</dbReference>
<dbReference type="PIRSF" id="PIRSF037092">
    <property type="entry name" value="AP3_complex_delta"/>
    <property type="match status" value="1"/>
</dbReference>
<comment type="function">
    <text evidence="7">Part of the AP-3 complex, an adaptor-related complex which is not clathrin-associated. The complex is associated with the Golgi region as well as more peripheral structures. It facilitates the budding of vesicles from the Golgi membrane.</text>
</comment>
<feature type="region of interest" description="Disordered" evidence="8">
    <location>
        <begin position="842"/>
        <end position="862"/>
    </location>
</feature>
<evidence type="ECO:0000256" key="6">
    <source>
        <dbReference type="ARBA" id="ARBA00023136"/>
    </source>
</evidence>
<dbReference type="EMBL" id="JAPUFD010000025">
    <property type="protein sequence ID" value="MDI1493367.1"/>
    <property type="molecule type" value="Genomic_DNA"/>
</dbReference>
<keyword evidence="7" id="KW-0333">Golgi apparatus</keyword>
<evidence type="ECO:0000256" key="1">
    <source>
        <dbReference type="ARBA" id="ARBA00004308"/>
    </source>
</evidence>
<keyword evidence="11" id="KW-1185">Reference proteome</keyword>
<organism evidence="10 11">
    <name type="scientific">Ramalina farinacea</name>
    <dbReference type="NCBI Taxonomy" id="258253"/>
    <lineage>
        <taxon>Eukaryota</taxon>
        <taxon>Fungi</taxon>
        <taxon>Dikarya</taxon>
        <taxon>Ascomycota</taxon>
        <taxon>Pezizomycotina</taxon>
        <taxon>Lecanoromycetes</taxon>
        <taxon>OSLEUM clade</taxon>
        <taxon>Lecanoromycetidae</taxon>
        <taxon>Lecanorales</taxon>
        <taxon>Lecanorineae</taxon>
        <taxon>Ramalinaceae</taxon>
        <taxon>Ramalina</taxon>
    </lineage>
</organism>
<keyword evidence="3 7" id="KW-0813">Transport</keyword>
<dbReference type="Pfam" id="PF01602">
    <property type="entry name" value="Adaptin_N"/>
    <property type="match status" value="1"/>
</dbReference>
<evidence type="ECO:0000259" key="9">
    <source>
        <dbReference type="Pfam" id="PF01602"/>
    </source>
</evidence>
<keyword evidence="6" id="KW-0472">Membrane</keyword>
<dbReference type="GO" id="GO:0006623">
    <property type="term" value="P:protein targeting to vacuole"/>
    <property type="evidence" value="ECO:0007669"/>
    <property type="project" value="TreeGrafter"/>
</dbReference>
<dbReference type="Proteomes" id="UP001161017">
    <property type="component" value="Unassembled WGS sequence"/>
</dbReference>
<feature type="domain" description="Clathrin/coatomer adaptor adaptin-like N-terminal" evidence="9">
    <location>
        <begin position="1"/>
        <end position="590"/>
    </location>
</feature>
<evidence type="ECO:0000256" key="5">
    <source>
        <dbReference type="ARBA" id="ARBA00022927"/>
    </source>
</evidence>
<feature type="region of interest" description="Disordered" evidence="8">
    <location>
        <begin position="697"/>
        <end position="744"/>
    </location>
</feature>
<dbReference type="PANTHER" id="PTHR22781">
    <property type="entry name" value="DELTA ADAPTIN-RELATED"/>
    <property type="match status" value="1"/>
</dbReference>
<dbReference type="GO" id="GO:0005794">
    <property type="term" value="C:Golgi apparatus"/>
    <property type="evidence" value="ECO:0007669"/>
    <property type="project" value="UniProtKB-SubCell"/>
</dbReference>
<sequence length="950" mass="104781">MFGHDMSWASFHVLEVMSSQKYLQKRVGYLAAVQSFRPDTDVLMLATNLLKKDVSSSAPLTISLPLITLPHIITPSLVLSLLSDLLPRLAHSNPYIKKKSIAALYRLALAYPDALKAAWPKIKDLLMDDDQDSSVTAAIVNVICELGWRRPRDFLSLAPRLFELLVEGGNNWMAIKIIKLFASLTPLEPRLIKKLLPPLTNLIRTTPAMSLLYECINGVIQGGILEGKDVTGEGEEIAALCVSKLRGMILVDGDPNLKYVALLAFNQIVRSHPHLVSLQEDVIMNCIDDLDISIRLKALELGADMVNRENLIPLVERLLRQLEAAPLDSHSEDDMGHHSFVEPAADSDGQDPEAILRPSVDFGVQQQALPAGFRVSIVQKIITMCSKDTYVNIVNFEWYIDTLLKLVRISPASEFLPKGEAGKDGDSRYVTLDGHDVFSAIGFELQNIAVRVRTVRSETVQAAHMLLSSARNGRTVSPHAGSHSDSILAFAAWIVGEYAADLANARSSLETLLHPQVVTFPPSVICAYVQAIPKVFAQTLVEADSAWDIERKTMISFLLARVIELSEPLQNHPALEVQERAVEFSELMRLGSQAMSSSTDQREQEPYLLTTVLPQLFSGSELNPVARTAQRKVALPADLDLDSAINPRLPQILQEAEEDFASKAEVAGFEQYYDHRPKEVSSVPAIDALSSIEVLATSSQHGHESAPESEARTRRRPLAHDRYKDDPFYIGGEETASGSSTPFHEVLRRSNGNEVDIESIPIMNLDLSSHDAPHNTSKLDRKKTKRRRPAAEVHIMQDVTLDTNSGGHEQASLADRITGIDKSALTTVSGARKSILQVDSSNLGSLSLGGENDTRNPSDRADGAVEDAEMVKALAEVERLRLEMQRASERVEAANGVPDEGMLVKKKRRPTKKQDPIPTPPTQLLPDDGNVVRKKKKKKRKPKDRGNLEV</sequence>
<dbReference type="GO" id="GO:0010008">
    <property type="term" value="C:endosome membrane"/>
    <property type="evidence" value="ECO:0007669"/>
    <property type="project" value="TreeGrafter"/>
</dbReference>
<proteinExistence type="inferred from homology"/>
<dbReference type="InterPro" id="IPR017105">
    <property type="entry name" value="AP3_complex_dsu"/>
</dbReference>
<protein>
    <recommendedName>
        <fullName evidence="7">AP-3 complex subunit delta</fullName>
    </recommendedName>
</protein>
<keyword evidence="5 7" id="KW-0653">Protein transport</keyword>
<evidence type="ECO:0000313" key="10">
    <source>
        <dbReference type="EMBL" id="MDI1493367.1"/>
    </source>
</evidence>
<evidence type="ECO:0000256" key="2">
    <source>
        <dbReference type="ARBA" id="ARBA00006613"/>
    </source>
</evidence>
<dbReference type="GO" id="GO:0030123">
    <property type="term" value="C:AP-3 adaptor complex"/>
    <property type="evidence" value="ECO:0007669"/>
    <property type="project" value="InterPro"/>
</dbReference>
<evidence type="ECO:0000313" key="11">
    <source>
        <dbReference type="Proteomes" id="UP001161017"/>
    </source>
</evidence>
<evidence type="ECO:0000256" key="3">
    <source>
        <dbReference type="ARBA" id="ARBA00022448"/>
    </source>
</evidence>
<comment type="subcellular location">
    <subcellularLocation>
        <location evidence="1">Endomembrane system</location>
    </subcellularLocation>
    <subcellularLocation>
        <location evidence="7">Golgi apparatus</location>
    </subcellularLocation>
</comment>
<dbReference type="PANTHER" id="PTHR22781:SF12">
    <property type="entry name" value="AP-3 COMPLEX SUBUNIT DELTA-1"/>
    <property type="match status" value="1"/>
</dbReference>
<evidence type="ECO:0000256" key="4">
    <source>
        <dbReference type="ARBA" id="ARBA00022737"/>
    </source>
</evidence>
<dbReference type="InterPro" id="IPR002553">
    <property type="entry name" value="Clathrin/coatomer_adapt-like_N"/>
</dbReference>
<dbReference type="GO" id="GO:0006896">
    <property type="term" value="P:Golgi to vacuole transport"/>
    <property type="evidence" value="ECO:0007669"/>
    <property type="project" value="TreeGrafter"/>
</dbReference>
<comment type="subunit">
    <text evidence="7">Adaptor protein complex 3 (AP-3) is a heterotetramer.</text>
</comment>
<evidence type="ECO:0000256" key="7">
    <source>
        <dbReference type="PIRNR" id="PIRNR037092"/>
    </source>
</evidence>
<feature type="compositionally biased region" description="Basic and acidic residues" evidence="8">
    <location>
        <begin position="852"/>
        <end position="862"/>
    </location>
</feature>